<keyword evidence="2 5" id="KW-0812">Transmembrane</keyword>
<protein>
    <submittedName>
        <fullName evidence="6">Uncharacterized protein</fullName>
    </submittedName>
</protein>
<organism evidence="6">
    <name type="scientific">Aplanochytrium stocchinoi</name>
    <dbReference type="NCBI Taxonomy" id="215587"/>
    <lineage>
        <taxon>Eukaryota</taxon>
        <taxon>Sar</taxon>
        <taxon>Stramenopiles</taxon>
        <taxon>Bigyra</taxon>
        <taxon>Labyrinthulomycetes</taxon>
        <taxon>Thraustochytrida</taxon>
        <taxon>Thraustochytriidae</taxon>
        <taxon>Aplanochytrium</taxon>
    </lineage>
</organism>
<feature type="transmembrane region" description="Helical" evidence="5">
    <location>
        <begin position="101"/>
        <end position="126"/>
    </location>
</feature>
<feature type="transmembrane region" description="Helical" evidence="5">
    <location>
        <begin position="249"/>
        <end position="267"/>
    </location>
</feature>
<dbReference type="GO" id="GO:0005743">
    <property type="term" value="C:mitochondrial inner membrane"/>
    <property type="evidence" value="ECO:0007669"/>
    <property type="project" value="TreeGrafter"/>
</dbReference>
<dbReference type="PANTHER" id="PTHR12428:SF65">
    <property type="entry name" value="CYTOCHROME C OXIDASE ASSEMBLY PROTEIN COX18, MITOCHONDRIAL"/>
    <property type="match status" value="1"/>
</dbReference>
<reference evidence="6" key="1">
    <citation type="submission" date="2021-01" db="EMBL/GenBank/DDBJ databases">
        <authorList>
            <person name="Corre E."/>
            <person name="Pelletier E."/>
            <person name="Niang G."/>
            <person name="Scheremetjew M."/>
            <person name="Finn R."/>
            <person name="Kale V."/>
            <person name="Holt S."/>
            <person name="Cochrane G."/>
            <person name="Meng A."/>
            <person name="Brown T."/>
            <person name="Cohen L."/>
        </authorList>
    </citation>
    <scope>NUCLEOTIDE SEQUENCE</scope>
    <source>
        <strain evidence="6">GSBS06</strain>
    </source>
</reference>
<accession>A0A7S3PNG9</accession>
<evidence type="ECO:0000313" key="6">
    <source>
        <dbReference type="EMBL" id="CAE0444941.1"/>
    </source>
</evidence>
<dbReference type="CDD" id="cd20069">
    <property type="entry name" value="5TM_Oxa1-like"/>
    <property type="match status" value="1"/>
</dbReference>
<gene>
    <name evidence="6" type="ORF">ASTO00021_LOCUS14979</name>
</gene>
<dbReference type="GO" id="GO:0032977">
    <property type="term" value="F:membrane insertase activity"/>
    <property type="evidence" value="ECO:0007669"/>
    <property type="project" value="InterPro"/>
</dbReference>
<dbReference type="GO" id="GO:0032979">
    <property type="term" value="P:protein insertion into mitochondrial inner membrane from matrix"/>
    <property type="evidence" value="ECO:0007669"/>
    <property type="project" value="TreeGrafter"/>
</dbReference>
<dbReference type="PANTHER" id="PTHR12428">
    <property type="entry name" value="OXA1"/>
    <property type="match status" value="1"/>
</dbReference>
<keyword evidence="3 5" id="KW-1133">Transmembrane helix</keyword>
<evidence type="ECO:0000256" key="2">
    <source>
        <dbReference type="ARBA" id="ARBA00022692"/>
    </source>
</evidence>
<dbReference type="InterPro" id="IPR001708">
    <property type="entry name" value="YidC/ALB3/OXA1/COX18"/>
</dbReference>
<sequence length="389" mass="43683">MECTDTAETRRGFHSFCPEQHHFFVEAVKHTCSPISASLFIFGLSRFSIRKRLFAVYKARSIIGWRKSFGWRRMEPGNNYSSAEPLRASGKSNLTRRMLPAYVNITLLGLALGSVIPPSIVSIPVARLQLSSVRTKMESLYEETSIEAVLDHIVEWPLVQTFESALRRIQVESGLSWWATIATTTIALRVLTLPWSIFLVRHQLRSKLVGSEQITKHLAMCSGSGNSDVSKAHASAILRLFRRQRANPFAMIAYPITTPFFLSYFAAKNNLSLYEPALATGGFAFFPDLCAVDSSNVLPVVAALSWLAVVESNAGQLYVQSGRLKLVTRFTCLASIQLMSTLPNAIFMFWIPSNLFETLRIIAFNSDRVRRIFRIPLRSQLPAVRSEPM</sequence>
<evidence type="ECO:0000256" key="4">
    <source>
        <dbReference type="ARBA" id="ARBA00023136"/>
    </source>
</evidence>
<keyword evidence="4 5" id="KW-0472">Membrane</keyword>
<evidence type="ECO:0000256" key="3">
    <source>
        <dbReference type="ARBA" id="ARBA00022989"/>
    </source>
</evidence>
<evidence type="ECO:0000256" key="5">
    <source>
        <dbReference type="SAM" id="Phobius"/>
    </source>
</evidence>
<proteinExistence type="predicted"/>
<feature type="transmembrane region" description="Helical" evidence="5">
    <location>
        <begin position="177"/>
        <end position="200"/>
    </location>
</feature>
<dbReference type="AlphaFoldDB" id="A0A7S3PNG9"/>
<comment type="subcellular location">
    <subcellularLocation>
        <location evidence="1">Membrane</location>
        <topology evidence="1">Multi-pass membrane protein</topology>
    </subcellularLocation>
</comment>
<dbReference type="EMBL" id="HBIN01019644">
    <property type="protein sequence ID" value="CAE0444941.1"/>
    <property type="molecule type" value="Transcribed_RNA"/>
</dbReference>
<name>A0A7S3PNG9_9STRA</name>
<evidence type="ECO:0000256" key="1">
    <source>
        <dbReference type="ARBA" id="ARBA00004141"/>
    </source>
</evidence>